<keyword evidence="1" id="KW-1133">Transmembrane helix</keyword>
<reference evidence="2 3" key="1">
    <citation type="submission" date="2018-08" db="EMBL/GenBank/DDBJ databases">
        <title>Draft genome sequence of the cyanotroph, Pseudomonas monteilii BCN3.</title>
        <authorList>
            <person name="Jones L.B."/>
            <person name="Kunz D.A."/>
        </authorList>
    </citation>
    <scope>NUCLEOTIDE SEQUENCE [LARGE SCALE GENOMIC DNA]</scope>
    <source>
        <strain evidence="2 3">BCN3</strain>
    </source>
</reference>
<organism evidence="2 3">
    <name type="scientific">Pseudomonas monteilii</name>
    <dbReference type="NCBI Taxonomy" id="76759"/>
    <lineage>
        <taxon>Bacteria</taxon>
        <taxon>Pseudomonadati</taxon>
        <taxon>Pseudomonadota</taxon>
        <taxon>Gammaproteobacteria</taxon>
        <taxon>Pseudomonadales</taxon>
        <taxon>Pseudomonadaceae</taxon>
        <taxon>Pseudomonas</taxon>
    </lineage>
</organism>
<dbReference type="Proteomes" id="UP000265875">
    <property type="component" value="Unassembled WGS sequence"/>
</dbReference>
<proteinExistence type="predicted"/>
<gene>
    <name evidence="2" type="ORF">D0894_21645</name>
</gene>
<feature type="transmembrane region" description="Helical" evidence="1">
    <location>
        <begin position="261"/>
        <end position="283"/>
    </location>
</feature>
<comment type="caution">
    <text evidence="2">The sequence shown here is derived from an EMBL/GenBank/DDBJ whole genome shotgun (WGS) entry which is preliminary data.</text>
</comment>
<feature type="transmembrane region" description="Helical" evidence="1">
    <location>
        <begin position="223"/>
        <end position="249"/>
    </location>
</feature>
<feature type="transmembrane region" description="Helical" evidence="1">
    <location>
        <begin position="12"/>
        <end position="33"/>
    </location>
</feature>
<dbReference type="AlphaFoldDB" id="A0A399M2K3"/>
<feature type="transmembrane region" description="Helical" evidence="1">
    <location>
        <begin position="138"/>
        <end position="159"/>
    </location>
</feature>
<feature type="transmembrane region" description="Helical" evidence="1">
    <location>
        <begin position="295"/>
        <end position="313"/>
    </location>
</feature>
<evidence type="ECO:0000256" key="1">
    <source>
        <dbReference type="SAM" id="Phobius"/>
    </source>
</evidence>
<sequence length="347" mass="38458">MSQPRTKSQAKANLYAVIAVFLFAYFESELGSIAKNVGIEAYIVFRLIFTGAFYFLVLWLFSLRKKGERLVFSPLNIDTILYVRGFFTIIYLACLAAAFYGEKSQALTYPFFFLHPIWQVFAARVLNKKWPPIKRQIVPVAVILMGVLVFAASNPKYFSGTEVWWKQTLDAAPSYVPAILAGMGFAYTNELSNNISEKCNEHPYKFVNGVKVERIDGLRITAYTTYASILILPVALPVVTVILSTFGVNSLTLSIFQSEKLISHMGILSLACLIVALGTWSITEAFTRAKHTTQIAALDGLIVPLAAAMDYFHGRLPTNDPNFPFMVGALCLIVVGAVWSAFIAKAS</sequence>
<feature type="transmembrane region" description="Helical" evidence="1">
    <location>
        <begin position="39"/>
        <end position="61"/>
    </location>
</feature>
<feature type="transmembrane region" description="Helical" evidence="1">
    <location>
        <begin position="81"/>
        <end position="101"/>
    </location>
</feature>
<keyword evidence="1" id="KW-0472">Membrane</keyword>
<name>A0A399M2K3_9PSED</name>
<dbReference type="RefSeq" id="WP_119371242.1">
    <property type="nucleotide sequence ID" value="NZ_QWLL01000050.1"/>
</dbReference>
<evidence type="ECO:0000313" key="3">
    <source>
        <dbReference type="Proteomes" id="UP000265875"/>
    </source>
</evidence>
<dbReference type="EMBL" id="QWLL01000050">
    <property type="protein sequence ID" value="RII75629.1"/>
    <property type="molecule type" value="Genomic_DNA"/>
</dbReference>
<evidence type="ECO:0000313" key="2">
    <source>
        <dbReference type="EMBL" id="RII75629.1"/>
    </source>
</evidence>
<keyword evidence="1" id="KW-0812">Transmembrane</keyword>
<feature type="transmembrane region" description="Helical" evidence="1">
    <location>
        <begin position="325"/>
        <end position="344"/>
    </location>
</feature>
<protein>
    <submittedName>
        <fullName evidence="2">DMT family transporter</fullName>
    </submittedName>
</protein>
<accession>A0A399M2K3</accession>